<dbReference type="InterPro" id="IPR029063">
    <property type="entry name" value="SAM-dependent_MTases_sf"/>
</dbReference>
<gene>
    <name evidence="2" type="ORF">EVOR1521_LOCUS7324</name>
</gene>
<organism evidence="2 3">
    <name type="scientific">Effrenium voratum</name>
    <dbReference type="NCBI Taxonomy" id="2562239"/>
    <lineage>
        <taxon>Eukaryota</taxon>
        <taxon>Sar</taxon>
        <taxon>Alveolata</taxon>
        <taxon>Dinophyceae</taxon>
        <taxon>Suessiales</taxon>
        <taxon>Symbiodiniaceae</taxon>
        <taxon>Effrenium</taxon>
    </lineage>
</organism>
<evidence type="ECO:0000259" key="1">
    <source>
        <dbReference type="Pfam" id="PF05050"/>
    </source>
</evidence>
<dbReference type="Pfam" id="PF05050">
    <property type="entry name" value="Methyltransf_21"/>
    <property type="match status" value="1"/>
</dbReference>
<sequence>MPDGLFASIQVAHWPFAKNWQHLAQDPRHVFLEVGANNHELERDELDLLLQDLPGGFLISFEPLLDKYGFLLAFSSAGNNASVNLGLQHRRGMVLPYAVDSCSGDTAVFHVAPLDGCSSLRAPTSDFKTQNRETGQTPEGMSWPKWVEDTCSRLLERRVVPCISLATVIGEWLGGRHIARIKVDAQGSDLDVIKSAGTFMNRLRYVSLEVQSRLAAPLYHGQASCEQVLQTMRHLGFQVADTRKLGAACNMSVPELDLDFVRREVAFLWRSFHREYAYCRVFSASGACGGPHCLAPQIPAQVNRTTCDSVQDELLFEPVVGMALIAIAPECTGNVQVERSEGLGLVVRLHQGGLRKRTCPVRSSFIPSLHGPMVRIQVGRGGALHGRLVILPGIVSPAVPLSNASMALTHFMDATSDIDVELLWPEPCSALRSEFRQQLTSQYAMETPLENFCAFAK</sequence>
<name>A0AA36MP18_9DINO</name>
<dbReference type="Proteomes" id="UP001178507">
    <property type="component" value="Unassembled WGS sequence"/>
</dbReference>
<proteinExistence type="predicted"/>
<evidence type="ECO:0000313" key="3">
    <source>
        <dbReference type="Proteomes" id="UP001178507"/>
    </source>
</evidence>
<reference evidence="2" key="1">
    <citation type="submission" date="2023-08" db="EMBL/GenBank/DDBJ databases">
        <authorList>
            <person name="Chen Y."/>
            <person name="Shah S."/>
            <person name="Dougan E. K."/>
            <person name="Thang M."/>
            <person name="Chan C."/>
        </authorList>
    </citation>
    <scope>NUCLEOTIDE SEQUENCE</scope>
</reference>
<evidence type="ECO:0000313" key="2">
    <source>
        <dbReference type="EMBL" id="CAJ1378946.1"/>
    </source>
</evidence>
<dbReference type="Gene3D" id="3.40.50.150">
    <property type="entry name" value="Vaccinia Virus protein VP39"/>
    <property type="match status" value="1"/>
</dbReference>
<accession>A0AA36MP18</accession>
<dbReference type="InterPro" id="IPR006342">
    <property type="entry name" value="FkbM_mtfrase"/>
</dbReference>
<dbReference type="EMBL" id="CAUJNA010000582">
    <property type="protein sequence ID" value="CAJ1378946.1"/>
    <property type="molecule type" value="Genomic_DNA"/>
</dbReference>
<protein>
    <recommendedName>
        <fullName evidence="1">Methyltransferase FkbM domain-containing protein</fullName>
    </recommendedName>
</protein>
<dbReference type="AlphaFoldDB" id="A0AA36MP18"/>
<keyword evidence="3" id="KW-1185">Reference proteome</keyword>
<comment type="caution">
    <text evidence="2">The sequence shown here is derived from an EMBL/GenBank/DDBJ whole genome shotgun (WGS) entry which is preliminary data.</text>
</comment>
<dbReference type="SUPFAM" id="SSF53335">
    <property type="entry name" value="S-adenosyl-L-methionine-dependent methyltransferases"/>
    <property type="match status" value="1"/>
</dbReference>
<feature type="domain" description="Methyltransferase FkbM" evidence="1">
    <location>
        <begin position="34"/>
        <end position="239"/>
    </location>
</feature>